<evidence type="ECO:0000256" key="18">
    <source>
        <dbReference type="ARBA" id="ARBA00041418"/>
    </source>
</evidence>
<keyword evidence="6" id="KW-0808">Transferase</keyword>
<sequence length="371" mass="41312">MIRMRNIDLTLFVVLLLFVIFGVVMVYSASYPYAYIQYDNAAHYFHRQLFWAVISSLFLIGAMIMPYQVYKKISPLFVMFTLTALVLVLIPGVGVERNFSTRWISIGGFLFQPVEFAKLTMLIYFAYFYSRKEAYIGHFGKGVIPPLIILAVIFGLLLGQPDLGSATLILFSCGMILFFTSIRFRHLFLLASVAVAVFIFFAMMSPYRIERITSFMDPFADAQGAGYQLVNSYISIHTGGIIGNGLGGSVQKLGYLPEAHTDFIMSIITEELGLFGVMIVLSFYFFLFIKGVRIAMSARDEFGKLLAIGITFQIIIQAFINLGAILGMLPITGITLPFISYGGSSLLITMISAGILLNISAFSNKYVEQEG</sequence>
<evidence type="ECO:0000256" key="20">
    <source>
        <dbReference type="ARBA" id="ARBA00049902"/>
    </source>
</evidence>
<evidence type="ECO:0000256" key="12">
    <source>
        <dbReference type="ARBA" id="ARBA00023306"/>
    </source>
</evidence>
<organism evidence="23 24">
    <name type="scientific">Gracilibacillus salitolerans</name>
    <dbReference type="NCBI Taxonomy" id="2663022"/>
    <lineage>
        <taxon>Bacteria</taxon>
        <taxon>Bacillati</taxon>
        <taxon>Bacillota</taxon>
        <taxon>Bacilli</taxon>
        <taxon>Bacillales</taxon>
        <taxon>Bacillaceae</taxon>
        <taxon>Gracilibacillus</taxon>
    </lineage>
</organism>
<feature type="transmembrane region" description="Helical" evidence="22">
    <location>
        <begin position="76"/>
        <end position="94"/>
    </location>
</feature>
<evidence type="ECO:0000256" key="9">
    <source>
        <dbReference type="ARBA" id="ARBA00022984"/>
    </source>
</evidence>
<feature type="transmembrane region" description="Helical" evidence="22">
    <location>
        <begin position="305"/>
        <end position="326"/>
    </location>
</feature>
<evidence type="ECO:0000256" key="11">
    <source>
        <dbReference type="ARBA" id="ARBA00023136"/>
    </source>
</evidence>
<comment type="pathway">
    <text evidence="2">Cell wall biogenesis; peptidoglycan biosynthesis.</text>
</comment>
<name>A0A5Q2TNA8_9BACI</name>
<dbReference type="KEGG" id="grc:GI584_21390"/>
<feature type="transmembrane region" description="Helical" evidence="22">
    <location>
        <begin position="106"/>
        <end position="127"/>
    </location>
</feature>
<dbReference type="PROSITE" id="PS00428">
    <property type="entry name" value="FTSW_RODA_SPOVE"/>
    <property type="match status" value="1"/>
</dbReference>
<dbReference type="Proteomes" id="UP000339690">
    <property type="component" value="Chromosome"/>
</dbReference>
<dbReference type="RefSeq" id="WP_153792565.1">
    <property type="nucleotide sequence ID" value="NZ_CP045915.1"/>
</dbReference>
<keyword evidence="24" id="KW-1185">Reference proteome</keyword>
<keyword evidence="8" id="KW-0133">Cell shape</keyword>
<dbReference type="InterPro" id="IPR018365">
    <property type="entry name" value="Cell_cycle_FtsW-rel_CS"/>
</dbReference>
<feature type="transmembrane region" description="Helical" evidence="22">
    <location>
        <begin position="7"/>
        <end position="29"/>
    </location>
</feature>
<gene>
    <name evidence="23" type="primary">ftsW</name>
    <name evidence="23" type="ORF">GI584_21390</name>
</gene>
<dbReference type="GO" id="GO:0008955">
    <property type="term" value="F:peptidoglycan glycosyltransferase activity"/>
    <property type="evidence" value="ECO:0007669"/>
    <property type="project" value="UniProtKB-EC"/>
</dbReference>
<comment type="catalytic activity">
    <reaction evidence="20">
        <text>[GlcNAc-(1-&gt;4)-Mur2Ac(oyl-L-Ala-gamma-D-Glu-L-Lys-D-Ala-D-Ala)](n)-di-trans,octa-cis-undecaprenyl diphosphate + beta-D-GlcNAc-(1-&gt;4)-Mur2Ac(oyl-L-Ala-gamma-D-Glu-L-Lys-D-Ala-D-Ala)-di-trans,octa-cis-undecaprenyl diphosphate = [GlcNAc-(1-&gt;4)-Mur2Ac(oyl-L-Ala-gamma-D-Glu-L-Lys-D-Ala-D-Ala)](n+1)-di-trans,octa-cis-undecaprenyl diphosphate + di-trans,octa-cis-undecaprenyl diphosphate + H(+)</text>
        <dbReference type="Rhea" id="RHEA:23708"/>
        <dbReference type="Rhea" id="RHEA-COMP:9602"/>
        <dbReference type="Rhea" id="RHEA-COMP:9603"/>
        <dbReference type="ChEBI" id="CHEBI:15378"/>
        <dbReference type="ChEBI" id="CHEBI:58405"/>
        <dbReference type="ChEBI" id="CHEBI:60033"/>
        <dbReference type="ChEBI" id="CHEBI:78435"/>
        <dbReference type="EC" id="2.4.99.28"/>
    </reaction>
</comment>
<dbReference type="AlphaFoldDB" id="A0A5Q2TNA8"/>
<dbReference type="NCBIfam" id="TIGR02614">
    <property type="entry name" value="ftsW"/>
    <property type="match status" value="1"/>
</dbReference>
<dbReference type="GO" id="GO:0008360">
    <property type="term" value="P:regulation of cell shape"/>
    <property type="evidence" value="ECO:0007669"/>
    <property type="project" value="UniProtKB-KW"/>
</dbReference>
<evidence type="ECO:0000256" key="17">
    <source>
        <dbReference type="ARBA" id="ARBA00041185"/>
    </source>
</evidence>
<keyword evidence="10 22" id="KW-1133">Transmembrane helix</keyword>
<evidence type="ECO:0000256" key="10">
    <source>
        <dbReference type="ARBA" id="ARBA00022989"/>
    </source>
</evidence>
<feature type="transmembrane region" description="Helical" evidence="22">
    <location>
        <begin position="338"/>
        <end position="359"/>
    </location>
</feature>
<dbReference type="GO" id="GO:0009252">
    <property type="term" value="P:peptidoglycan biosynthetic process"/>
    <property type="evidence" value="ECO:0007669"/>
    <property type="project" value="UniProtKB-KW"/>
</dbReference>
<dbReference type="GO" id="GO:0015648">
    <property type="term" value="F:lipid-linked peptidoglycan transporter activity"/>
    <property type="evidence" value="ECO:0007669"/>
    <property type="project" value="TreeGrafter"/>
</dbReference>
<evidence type="ECO:0000256" key="3">
    <source>
        <dbReference type="ARBA" id="ARBA00022475"/>
    </source>
</evidence>
<evidence type="ECO:0000256" key="21">
    <source>
        <dbReference type="ARBA" id="ARBA00049966"/>
    </source>
</evidence>
<keyword evidence="4" id="KW-0132">Cell division</keyword>
<feature type="transmembrane region" description="Helical" evidence="22">
    <location>
        <begin position="163"/>
        <end position="180"/>
    </location>
</feature>
<dbReference type="GO" id="GO:0051301">
    <property type="term" value="P:cell division"/>
    <property type="evidence" value="ECO:0007669"/>
    <property type="project" value="UniProtKB-KW"/>
</dbReference>
<dbReference type="GO" id="GO:0071555">
    <property type="term" value="P:cell wall organization"/>
    <property type="evidence" value="ECO:0007669"/>
    <property type="project" value="UniProtKB-KW"/>
</dbReference>
<evidence type="ECO:0000256" key="15">
    <source>
        <dbReference type="ARBA" id="ARBA00033270"/>
    </source>
</evidence>
<feature type="transmembrane region" description="Helical" evidence="22">
    <location>
        <begin position="272"/>
        <end position="293"/>
    </location>
</feature>
<proteinExistence type="inferred from homology"/>
<keyword evidence="7 22" id="KW-0812">Transmembrane</keyword>
<protein>
    <recommendedName>
        <fullName evidence="17">Probable peptidoglycan glycosyltransferase FtsW</fullName>
        <ecNumber evidence="19">2.4.99.28</ecNumber>
    </recommendedName>
    <alternativeName>
        <fullName evidence="18">Cell division protein FtsW</fullName>
    </alternativeName>
    <alternativeName>
        <fullName evidence="15">Cell wall polymerase</fullName>
    </alternativeName>
    <alternativeName>
        <fullName evidence="14">Peptidoglycan polymerase</fullName>
    </alternativeName>
</protein>
<keyword evidence="3" id="KW-1003">Cell membrane</keyword>
<dbReference type="PANTHER" id="PTHR30474:SF2">
    <property type="entry name" value="PEPTIDOGLYCAN GLYCOSYLTRANSFERASE FTSW-RELATED"/>
    <property type="match status" value="1"/>
</dbReference>
<evidence type="ECO:0000256" key="8">
    <source>
        <dbReference type="ARBA" id="ARBA00022960"/>
    </source>
</evidence>
<evidence type="ECO:0000256" key="22">
    <source>
        <dbReference type="SAM" id="Phobius"/>
    </source>
</evidence>
<feature type="transmembrane region" description="Helical" evidence="22">
    <location>
        <begin position="139"/>
        <end position="157"/>
    </location>
</feature>
<evidence type="ECO:0000256" key="7">
    <source>
        <dbReference type="ARBA" id="ARBA00022692"/>
    </source>
</evidence>
<evidence type="ECO:0000256" key="16">
    <source>
        <dbReference type="ARBA" id="ARBA00038053"/>
    </source>
</evidence>
<comment type="similarity">
    <text evidence="16">Belongs to the SEDS family. FtsW subfamily.</text>
</comment>
<evidence type="ECO:0000313" key="24">
    <source>
        <dbReference type="Proteomes" id="UP000339690"/>
    </source>
</evidence>
<dbReference type="EC" id="2.4.99.28" evidence="19"/>
<evidence type="ECO:0000256" key="6">
    <source>
        <dbReference type="ARBA" id="ARBA00022679"/>
    </source>
</evidence>
<dbReference type="PANTHER" id="PTHR30474">
    <property type="entry name" value="CELL CYCLE PROTEIN"/>
    <property type="match status" value="1"/>
</dbReference>
<feature type="transmembrane region" description="Helical" evidence="22">
    <location>
        <begin position="49"/>
        <end position="69"/>
    </location>
</feature>
<dbReference type="GO" id="GO:0032153">
    <property type="term" value="C:cell division site"/>
    <property type="evidence" value="ECO:0007669"/>
    <property type="project" value="TreeGrafter"/>
</dbReference>
<evidence type="ECO:0000256" key="2">
    <source>
        <dbReference type="ARBA" id="ARBA00004752"/>
    </source>
</evidence>
<keyword evidence="5" id="KW-0328">Glycosyltransferase</keyword>
<dbReference type="InterPro" id="IPR001182">
    <property type="entry name" value="FtsW/RodA"/>
</dbReference>
<dbReference type="EMBL" id="CP045915">
    <property type="protein sequence ID" value="QGH36444.1"/>
    <property type="molecule type" value="Genomic_DNA"/>
</dbReference>
<evidence type="ECO:0000256" key="13">
    <source>
        <dbReference type="ARBA" id="ARBA00023316"/>
    </source>
</evidence>
<evidence type="ECO:0000256" key="14">
    <source>
        <dbReference type="ARBA" id="ARBA00032370"/>
    </source>
</evidence>
<evidence type="ECO:0000256" key="19">
    <source>
        <dbReference type="ARBA" id="ARBA00044770"/>
    </source>
</evidence>
<evidence type="ECO:0000256" key="4">
    <source>
        <dbReference type="ARBA" id="ARBA00022618"/>
    </source>
</evidence>
<reference evidence="23 24" key="1">
    <citation type="submission" date="2019-11" db="EMBL/GenBank/DDBJ databases">
        <title>Gracilibacillus salitolerans sp. nov., a moderate halophile isolated from a saline soil in northwest China.</title>
        <authorList>
            <person name="Gan L."/>
        </authorList>
    </citation>
    <scope>NUCLEOTIDE SEQUENCE [LARGE SCALE GENOMIC DNA]</scope>
    <source>
        <strain evidence="23 24">SCU50</strain>
    </source>
</reference>
<keyword evidence="11 22" id="KW-0472">Membrane</keyword>
<dbReference type="InterPro" id="IPR013437">
    <property type="entry name" value="FtsW"/>
</dbReference>
<dbReference type="Pfam" id="PF01098">
    <property type="entry name" value="FTSW_RODA_SPOVE"/>
    <property type="match status" value="1"/>
</dbReference>
<evidence type="ECO:0000256" key="5">
    <source>
        <dbReference type="ARBA" id="ARBA00022676"/>
    </source>
</evidence>
<comment type="function">
    <text evidence="21">Peptidoglycan polymerase that is essential for cell division.</text>
</comment>
<feature type="transmembrane region" description="Helical" evidence="22">
    <location>
        <begin position="187"/>
        <end position="209"/>
    </location>
</feature>
<comment type="subcellular location">
    <subcellularLocation>
        <location evidence="1">Cell membrane</location>
        <topology evidence="1">Multi-pass membrane protein</topology>
    </subcellularLocation>
</comment>
<evidence type="ECO:0000256" key="1">
    <source>
        <dbReference type="ARBA" id="ARBA00004651"/>
    </source>
</evidence>
<evidence type="ECO:0000313" key="23">
    <source>
        <dbReference type="EMBL" id="QGH36444.1"/>
    </source>
</evidence>
<keyword evidence="12" id="KW-0131">Cell cycle</keyword>
<accession>A0A5Q2TNA8</accession>
<keyword evidence="9" id="KW-0573">Peptidoglycan synthesis</keyword>
<dbReference type="GO" id="GO:0005886">
    <property type="term" value="C:plasma membrane"/>
    <property type="evidence" value="ECO:0007669"/>
    <property type="project" value="UniProtKB-SubCell"/>
</dbReference>
<keyword evidence="13" id="KW-0961">Cell wall biogenesis/degradation</keyword>